<organism evidence="1 2">
    <name type="scientific">Flavonifractor plautii</name>
    <name type="common">Fusobacterium plautii</name>
    <dbReference type="NCBI Taxonomy" id="292800"/>
    <lineage>
        <taxon>Bacteria</taxon>
        <taxon>Bacillati</taxon>
        <taxon>Bacillota</taxon>
        <taxon>Clostridia</taxon>
        <taxon>Eubacteriales</taxon>
        <taxon>Oscillospiraceae</taxon>
        <taxon>Flavonifractor</taxon>
    </lineage>
</organism>
<dbReference type="AlphaFoldDB" id="A0A6I2R6L5"/>
<dbReference type="EMBL" id="WKPR01000004">
    <property type="protein sequence ID" value="MSB18932.1"/>
    <property type="molecule type" value="Genomic_DNA"/>
</dbReference>
<dbReference type="RefSeq" id="WP_172697352.1">
    <property type="nucleotide sequence ID" value="NZ_WKPR01000004.1"/>
</dbReference>
<accession>A0A6I2R6L5</accession>
<protein>
    <submittedName>
        <fullName evidence="1">Uncharacterized protein</fullName>
    </submittedName>
</protein>
<evidence type="ECO:0000313" key="1">
    <source>
        <dbReference type="EMBL" id="MSB18932.1"/>
    </source>
</evidence>
<evidence type="ECO:0000313" key="2">
    <source>
        <dbReference type="Proteomes" id="UP000434475"/>
    </source>
</evidence>
<comment type="caution">
    <text evidence="1">The sequence shown here is derived from an EMBL/GenBank/DDBJ whole genome shotgun (WGS) entry which is preliminary data.</text>
</comment>
<dbReference type="Proteomes" id="UP000434475">
    <property type="component" value="Unassembled WGS sequence"/>
</dbReference>
<name>A0A6I2R6L5_FLAPL</name>
<proteinExistence type="predicted"/>
<sequence length="90" mass="10697">MNDRNAQYDPETGKPLDQSYLECGLPEDLHESILRMVESWNIIDSGRQDNHWDLCWCDLNALINSYEVEQVISSEQAWYLREKYLRMGKE</sequence>
<reference evidence="1 2" key="1">
    <citation type="journal article" date="2019" name="Nat. Med.">
        <title>A library of human gut bacterial isolates paired with longitudinal multiomics data enables mechanistic microbiome research.</title>
        <authorList>
            <person name="Poyet M."/>
            <person name="Groussin M."/>
            <person name="Gibbons S.M."/>
            <person name="Avila-Pacheco J."/>
            <person name="Jiang X."/>
            <person name="Kearney S.M."/>
            <person name="Perrotta A.R."/>
            <person name="Berdy B."/>
            <person name="Zhao S."/>
            <person name="Lieberman T.D."/>
            <person name="Swanson P.K."/>
            <person name="Smith M."/>
            <person name="Roesemann S."/>
            <person name="Alexander J.E."/>
            <person name="Rich S.A."/>
            <person name="Livny J."/>
            <person name="Vlamakis H."/>
            <person name="Clish C."/>
            <person name="Bullock K."/>
            <person name="Deik A."/>
            <person name="Scott J."/>
            <person name="Pierce K.A."/>
            <person name="Xavier R.J."/>
            <person name="Alm E.J."/>
        </authorList>
    </citation>
    <scope>NUCLEOTIDE SEQUENCE [LARGE SCALE GENOMIC DNA]</scope>
    <source>
        <strain evidence="1 2">BIOML-A2</strain>
    </source>
</reference>
<gene>
    <name evidence="1" type="ORF">GKE97_05305</name>
</gene>